<evidence type="ECO:0000313" key="1">
    <source>
        <dbReference type="EMBL" id="GFQ77513.1"/>
    </source>
</evidence>
<protein>
    <submittedName>
        <fullName evidence="1">Uncharacterized protein</fullName>
    </submittedName>
</protein>
<proteinExistence type="predicted"/>
<dbReference type="AlphaFoldDB" id="A0A8X6FDT5"/>
<keyword evidence="2" id="KW-1185">Reference proteome</keyword>
<comment type="caution">
    <text evidence="1">The sequence shown here is derived from an EMBL/GenBank/DDBJ whole genome shotgun (WGS) entry which is preliminary data.</text>
</comment>
<reference evidence="1" key="1">
    <citation type="submission" date="2020-07" db="EMBL/GenBank/DDBJ databases">
        <title>Multicomponent nature underlies the extraordinary mechanical properties of spider dragline silk.</title>
        <authorList>
            <person name="Kono N."/>
            <person name="Nakamura H."/>
            <person name="Mori M."/>
            <person name="Yoshida Y."/>
            <person name="Ohtoshi R."/>
            <person name="Malay A.D."/>
            <person name="Moran D.A.P."/>
            <person name="Tomita M."/>
            <person name="Numata K."/>
            <person name="Arakawa K."/>
        </authorList>
    </citation>
    <scope>NUCLEOTIDE SEQUENCE</scope>
</reference>
<evidence type="ECO:0000313" key="2">
    <source>
        <dbReference type="Proteomes" id="UP000887116"/>
    </source>
</evidence>
<name>A0A8X6FDT5_TRICU</name>
<organism evidence="1 2">
    <name type="scientific">Trichonephila clavata</name>
    <name type="common">Joro spider</name>
    <name type="synonym">Nephila clavata</name>
    <dbReference type="NCBI Taxonomy" id="2740835"/>
    <lineage>
        <taxon>Eukaryota</taxon>
        <taxon>Metazoa</taxon>
        <taxon>Ecdysozoa</taxon>
        <taxon>Arthropoda</taxon>
        <taxon>Chelicerata</taxon>
        <taxon>Arachnida</taxon>
        <taxon>Araneae</taxon>
        <taxon>Araneomorphae</taxon>
        <taxon>Entelegynae</taxon>
        <taxon>Araneoidea</taxon>
        <taxon>Nephilidae</taxon>
        <taxon>Trichonephila</taxon>
    </lineage>
</organism>
<sequence>MLSSKPEHQEHKAHAILVDFTETVECSQSERVRKFFSSPFRAASLGRHGTLSPLNRQGKTLRLGCMGEELQKSESRLHSKP</sequence>
<accession>A0A8X6FDT5</accession>
<dbReference type="EMBL" id="BMAO01021803">
    <property type="protein sequence ID" value="GFQ77513.1"/>
    <property type="molecule type" value="Genomic_DNA"/>
</dbReference>
<gene>
    <name evidence="1" type="ORF">TNCT_388521</name>
</gene>
<dbReference type="Proteomes" id="UP000887116">
    <property type="component" value="Unassembled WGS sequence"/>
</dbReference>